<evidence type="ECO:0000256" key="2">
    <source>
        <dbReference type="SAM" id="Phobius"/>
    </source>
</evidence>
<feature type="transmembrane region" description="Helical" evidence="2">
    <location>
        <begin position="81"/>
        <end position="104"/>
    </location>
</feature>
<keyword evidence="2" id="KW-1133">Transmembrane helix</keyword>
<keyword evidence="2" id="KW-0812">Transmembrane</keyword>
<dbReference type="EMBL" id="JADBGQ010000010">
    <property type="protein sequence ID" value="KAG5374613.1"/>
    <property type="molecule type" value="Genomic_DNA"/>
</dbReference>
<feature type="region of interest" description="Disordered" evidence="1">
    <location>
        <begin position="41"/>
        <end position="61"/>
    </location>
</feature>
<evidence type="ECO:0000256" key="1">
    <source>
        <dbReference type="SAM" id="MobiDB-lite"/>
    </source>
</evidence>
<comment type="caution">
    <text evidence="3">The sequence shown here is derived from an EMBL/GenBank/DDBJ whole genome shotgun (WGS) entry which is preliminary data.</text>
</comment>
<feature type="transmembrane region" description="Helical" evidence="2">
    <location>
        <begin position="487"/>
        <end position="505"/>
    </location>
</feature>
<evidence type="ECO:0000313" key="3">
    <source>
        <dbReference type="EMBL" id="KAG5374613.1"/>
    </source>
</evidence>
<feature type="transmembrane region" description="Helical" evidence="2">
    <location>
        <begin position="462"/>
        <end position="481"/>
    </location>
</feature>
<evidence type="ECO:0000313" key="4">
    <source>
        <dbReference type="Proteomes" id="UP000823674"/>
    </source>
</evidence>
<proteinExistence type="predicted"/>
<accession>A0ABQ7KK99</accession>
<name>A0ABQ7KK99_BRACM</name>
<gene>
    <name evidence="3" type="primary">A10p000860.1_BraROA</name>
    <name evidence="3" type="ORF">IGI04_039209</name>
</gene>
<keyword evidence="2" id="KW-0472">Membrane</keyword>
<reference evidence="3 4" key="1">
    <citation type="submission" date="2021-03" db="EMBL/GenBank/DDBJ databases">
        <authorList>
            <person name="King G.J."/>
            <person name="Bancroft I."/>
            <person name="Baten A."/>
            <person name="Bloomfield J."/>
            <person name="Borpatragohain P."/>
            <person name="He Z."/>
            <person name="Irish N."/>
            <person name="Irwin J."/>
            <person name="Liu K."/>
            <person name="Mauleon R.P."/>
            <person name="Moore J."/>
            <person name="Morris R."/>
            <person name="Ostergaard L."/>
            <person name="Wang B."/>
            <person name="Wells R."/>
        </authorList>
    </citation>
    <scope>NUCLEOTIDE SEQUENCE [LARGE SCALE GENOMIC DNA]</scope>
    <source>
        <strain evidence="3">R-o-18</strain>
        <tissue evidence="3">Leaf</tissue>
    </source>
</reference>
<organism evidence="3 4">
    <name type="scientific">Brassica rapa subsp. trilocularis</name>
    <dbReference type="NCBI Taxonomy" id="1813537"/>
    <lineage>
        <taxon>Eukaryota</taxon>
        <taxon>Viridiplantae</taxon>
        <taxon>Streptophyta</taxon>
        <taxon>Embryophyta</taxon>
        <taxon>Tracheophyta</taxon>
        <taxon>Spermatophyta</taxon>
        <taxon>Magnoliopsida</taxon>
        <taxon>eudicotyledons</taxon>
        <taxon>Gunneridae</taxon>
        <taxon>Pentapetalae</taxon>
        <taxon>rosids</taxon>
        <taxon>malvids</taxon>
        <taxon>Brassicales</taxon>
        <taxon>Brassicaceae</taxon>
        <taxon>Brassiceae</taxon>
        <taxon>Brassica</taxon>
    </lineage>
</organism>
<protein>
    <submittedName>
        <fullName evidence="3">Uncharacterized protein</fullName>
    </submittedName>
</protein>
<dbReference type="Proteomes" id="UP000823674">
    <property type="component" value="Chromosome A10"/>
</dbReference>
<keyword evidence="4" id="KW-1185">Reference proteome</keyword>
<sequence>MDHGSWIMDHTKISVILSKVQTPILCNILMKNVSCQHDIEREQVPSPSSHPDAGGDRACRRRPPLHSCSPSSLSPSSLMVFSLQLCVFIFVSASFLAVMHFAAVNTVHLNATISTTHLLSAASPGPLIVVASPFSLSVHPTPLLGAAPLCISETTGSPQPELELARSVRFCVSEAPTPLHAASYLFTDAVYPHRSDSGSITTIDGSFRLLVSLGTKPPLDAPQGTFMTSLTESYDKWFWVDSVIPLWIQYGNGGFQSHCLNSTIVSISNSVKYIQRVVARHRGTGSSAASIPLWLIVKSISSPTPHRLIIPIPSESCWYSTDTCFGLNQNQLWSLNLPIVINLSHHFSSKASCLSTVCRRASVKRVHLAQSLDVVIKLPLFVHLSQVSRVFISSDFVTGAIRFQGPSYLFVSVKSRIFILFGSVEIHIVSSWSLDVGARAVHARSTSFQTLPFGIINVGSDYFMLVAVTYSGIHLMFRTVLQWTSKTLSFSFVVTCFMFCFRMFIKPLRMPSGWRNAVALVFGQSISRCLDGGDGWVALPTFVCSQPLRILLLSQIVGG</sequence>